<dbReference type="Gene3D" id="1.25.40.20">
    <property type="entry name" value="Ankyrin repeat-containing domain"/>
    <property type="match status" value="1"/>
</dbReference>
<dbReference type="PANTHER" id="PTHR10039:SF15">
    <property type="entry name" value="NACHT DOMAIN-CONTAINING PROTEIN"/>
    <property type="match status" value="1"/>
</dbReference>
<dbReference type="OrthoDB" id="3036502at2759"/>
<dbReference type="Proteomes" id="UP000008063">
    <property type="component" value="Unassembled WGS sequence"/>
</dbReference>
<reference evidence="5" key="1">
    <citation type="journal article" date="2011" name="Science">
        <title>The plant cell wall-decomposing machinery underlies the functional diversity of forest fungi.</title>
        <authorList>
            <person name="Eastwood D.C."/>
            <person name="Floudas D."/>
            <person name="Binder M."/>
            <person name="Majcherczyk A."/>
            <person name="Schneider P."/>
            <person name="Aerts A."/>
            <person name="Asiegbu F.O."/>
            <person name="Baker S.E."/>
            <person name="Barry K."/>
            <person name="Bendiksby M."/>
            <person name="Blumentritt M."/>
            <person name="Coutinho P.M."/>
            <person name="Cullen D."/>
            <person name="de Vries R.P."/>
            <person name="Gathman A."/>
            <person name="Goodell B."/>
            <person name="Henrissat B."/>
            <person name="Ihrmark K."/>
            <person name="Kauserud H."/>
            <person name="Kohler A."/>
            <person name="LaButti K."/>
            <person name="Lapidus A."/>
            <person name="Lavin J.L."/>
            <person name="Lee Y.-H."/>
            <person name="Lindquist E."/>
            <person name="Lilly W."/>
            <person name="Lucas S."/>
            <person name="Morin E."/>
            <person name="Murat C."/>
            <person name="Oguiza J.A."/>
            <person name="Park J."/>
            <person name="Pisabarro A.G."/>
            <person name="Riley R."/>
            <person name="Rosling A."/>
            <person name="Salamov A."/>
            <person name="Schmidt O."/>
            <person name="Schmutz J."/>
            <person name="Skrede I."/>
            <person name="Stenlid J."/>
            <person name="Wiebenga A."/>
            <person name="Xie X."/>
            <person name="Kuees U."/>
            <person name="Hibbett D.S."/>
            <person name="Hoffmeister D."/>
            <person name="Hoegberg N."/>
            <person name="Martin F."/>
            <person name="Grigoriev I.V."/>
            <person name="Watkinson S.C."/>
        </authorList>
    </citation>
    <scope>NUCLEOTIDE SEQUENCE [LARGE SCALE GENOMIC DNA]</scope>
    <source>
        <strain evidence="5">strain S7.3</strain>
    </source>
</reference>
<name>F8Q0Q8_SERL3</name>
<dbReference type="Pfam" id="PF24883">
    <property type="entry name" value="NPHP3_N"/>
    <property type="match status" value="1"/>
</dbReference>
<proteinExistence type="predicted"/>
<accession>F8Q0Q8</accession>
<keyword evidence="1" id="KW-0677">Repeat</keyword>
<dbReference type="SUPFAM" id="SSF52540">
    <property type="entry name" value="P-loop containing nucleoside triphosphate hydrolases"/>
    <property type="match status" value="1"/>
</dbReference>
<evidence type="ECO:0000256" key="2">
    <source>
        <dbReference type="SAM" id="MobiDB-lite"/>
    </source>
</evidence>
<organism evidence="5">
    <name type="scientific">Serpula lacrymans var. lacrymans (strain S7.3)</name>
    <name type="common">Dry rot fungus</name>
    <dbReference type="NCBI Taxonomy" id="936435"/>
    <lineage>
        <taxon>Eukaryota</taxon>
        <taxon>Fungi</taxon>
        <taxon>Dikarya</taxon>
        <taxon>Basidiomycota</taxon>
        <taxon>Agaricomycotina</taxon>
        <taxon>Agaricomycetes</taxon>
        <taxon>Agaricomycetidae</taxon>
        <taxon>Boletales</taxon>
        <taxon>Coniophorineae</taxon>
        <taxon>Serpulaceae</taxon>
        <taxon>Serpula</taxon>
    </lineage>
</organism>
<dbReference type="PANTHER" id="PTHR10039">
    <property type="entry name" value="AMELOGENIN"/>
    <property type="match status" value="1"/>
</dbReference>
<dbReference type="STRING" id="936435.F8Q0Q8"/>
<protein>
    <recommendedName>
        <fullName evidence="3">Nephrocystin 3-like N-terminal domain-containing protein</fullName>
    </recommendedName>
</protein>
<dbReference type="EMBL" id="GL945481">
    <property type="protein sequence ID" value="EGN97887.1"/>
    <property type="molecule type" value="Genomic_DNA"/>
</dbReference>
<dbReference type="InterPro" id="IPR027417">
    <property type="entry name" value="P-loop_NTPase"/>
</dbReference>
<evidence type="ECO:0000259" key="3">
    <source>
        <dbReference type="Pfam" id="PF24883"/>
    </source>
</evidence>
<dbReference type="SUPFAM" id="SSF48403">
    <property type="entry name" value="Ankyrin repeat"/>
    <property type="match status" value="1"/>
</dbReference>
<dbReference type="InterPro" id="IPR036770">
    <property type="entry name" value="Ankyrin_rpt-contain_sf"/>
</dbReference>
<dbReference type="InterPro" id="IPR056884">
    <property type="entry name" value="NPHP3-like_N"/>
</dbReference>
<gene>
    <name evidence="4" type="ORF">SERLA73DRAFT_160915</name>
</gene>
<feature type="region of interest" description="Disordered" evidence="2">
    <location>
        <begin position="632"/>
        <end position="658"/>
    </location>
</feature>
<evidence type="ECO:0000313" key="5">
    <source>
        <dbReference type="Proteomes" id="UP000008063"/>
    </source>
</evidence>
<sequence>MPVNVPTLERVDVARALNQAQNVNASHGHFNEVHDNGQQVNFITTINNVGQHNTQERRELAEWVSPLNFPQKQSNVSETRQKGTGSWVLDDERFKEWKSGDVKTLWCPGIPGAGKTVLASYIIDHLTQQHKRDNDNVAVVYFYCNHKDQSTQTTYNLVASLLKQLVQDFPHTFERVNTEYRSHREKQIRPTLSEVCNTLKKEFSEFSRVFIVVDALDEVSEDDSRAELLTSLQLFVATNVWISVHVMTTYANISKAVFVQGATLHSWADSWINIPMLNKKFWSVFQKKRREYEWFRFLLCRLHLDSLSRKITPRGVLDALSHLPKGIDDAYNETIKRIGQLDEERRLLALKIIMLIANAFVPLQTRQLREAIAFSSDLSEISNDDLVDETTIIDICAGLVIIDTALTYPRYGSLFRFVHHTAQEHFEKYEGWPCANPHAEITRMCLGVLSLPRGDGMYDMGFEIYARKYLGNHARGPVEETDQAMIQAPYDKELAQLFLVRSASVNFDVSCKDCTPLYVAAWYSDEKSVNLLLACAEIDANGIPEWSSIPPLWAAAERAFFRHNQIEIIGFYINEDSSMVGTDGDNQQVASLLARQKNIALDSNSGDTALYCVSIPVNDNEEELVQCTSADTGEAVPEPPLAQDGTALDPPDDKGSTPLELAHRMETLPPPASSGPIHDEPIYHASLSQSLVRKRGIRRGAKERVAWKTINGCAYERQSFELRSRLGFYRFPIQCTSLGL</sequence>
<feature type="domain" description="Nephrocystin 3-like N-terminal" evidence="3">
    <location>
        <begin position="83"/>
        <end position="233"/>
    </location>
</feature>
<dbReference type="HOGENOM" id="CLU_000288_34_23_1"/>
<evidence type="ECO:0000256" key="1">
    <source>
        <dbReference type="ARBA" id="ARBA00022737"/>
    </source>
</evidence>
<keyword evidence="5" id="KW-1185">Reference proteome</keyword>
<evidence type="ECO:0000313" key="4">
    <source>
        <dbReference type="EMBL" id="EGN97887.1"/>
    </source>
</evidence>
<dbReference type="InParanoid" id="F8Q0Q8"/>
<dbReference type="AlphaFoldDB" id="F8Q0Q8"/>
<dbReference type="Gene3D" id="3.40.50.300">
    <property type="entry name" value="P-loop containing nucleotide triphosphate hydrolases"/>
    <property type="match status" value="1"/>
</dbReference>